<organism evidence="1 2">
    <name type="scientific">Acidipropionibacterium acidipropionici (strain ATCC 4875 / DSM 20272 / JCM 6432 / NBRC 12425 / NCIMB 8070 / 4)</name>
    <name type="common">Propionibacterium acidipropionici</name>
    <dbReference type="NCBI Taxonomy" id="1171373"/>
    <lineage>
        <taxon>Bacteria</taxon>
        <taxon>Bacillati</taxon>
        <taxon>Actinomycetota</taxon>
        <taxon>Actinomycetes</taxon>
        <taxon>Propionibacteriales</taxon>
        <taxon>Propionibacteriaceae</taxon>
        <taxon>Acidipropionibacterium</taxon>
    </lineage>
</organism>
<dbReference type="KEGG" id="pbo:PACID_19170"/>
<dbReference type="HOGENOM" id="CLU_2937951_0_0_11"/>
<dbReference type="PATRIC" id="fig|1171373.8.peg.1898"/>
<name>K7RTJ3_ACIA4</name>
<evidence type="ECO:0000313" key="1">
    <source>
        <dbReference type="EMBL" id="AFV89716.1"/>
    </source>
</evidence>
<sequence>MWPRADCLDRELDSSRMLGTTRSERAAGLLIRLFVVTKQGGAALRQHPPLVSGRSVLRPR</sequence>
<accession>K7RTJ3</accession>
<reference evidence="1 2" key="1">
    <citation type="journal article" date="2012" name="BMC Genomics">
        <title>The genome sequence of Propionibacterium acidipropionici provides insights into its biotechnological and industrial potential.</title>
        <authorList>
            <person name="Parizzi L.P."/>
            <person name="Grassi M.C."/>
            <person name="Llerena L.A."/>
            <person name="Carazzolle M.F."/>
            <person name="Queiroz V.L."/>
            <person name="Lunardi I."/>
            <person name="Zeidler A.F."/>
            <person name="Teixeira P.J."/>
            <person name="Mieczkowski P."/>
            <person name="Rincones J."/>
            <person name="Pereira G.A."/>
        </authorList>
    </citation>
    <scope>NUCLEOTIDE SEQUENCE [LARGE SCALE GENOMIC DNA]</scope>
    <source>
        <strain evidence="2">ATCC 4875 / DSM 20272 / JCM 6432 / NBRC 12425 / NCIMB 8070</strain>
    </source>
</reference>
<protein>
    <submittedName>
        <fullName evidence="1">Uncharacterized protein</fullName>
    </submittedName>
</protein>
<dbReference type="EMBL" id="CP003493">
    <property type="protein sequence ID" value="AFV89716.1"/>
    <property type="molecule type" value="Genomic_DNA"/>
</dbReference>
<proteinExistence type="predicted"/>
<evidence type="ECO:0000313" key="2">
    <source>
        <dbReference type="Proteomes" id="UP000000214"/>
    </source>
</evidence>
<dbReference type="AlphaFoldDB" id="K7RTJ3"/>
<gene>
    <name evidence="1" type="ordered locus">PACID_19170</name>
</gene>
<dbReference type="Proteomes" id="UP000000214">
    <property type="component" value="Chromosome"/>
</dbReference>